<dbReference type="Pfam" id="PF00083">
    <property type="entry name" value="Sugar_tr"/>
    <property type="match status" value="2"/>
</dbReference>
<sequence length="1917" mass="217546">MESVTAKITLVCLLTLLYFPGVSTQTYSIALESALRTELFTLGQYEVLQRPTEQVPIKVSLSLFTINELDIKSQLLSISGFIQVSWTDNRLSWSNTSATTQDFTGIEFLFSTETYVWRPALIIENSVEDISVISDTSVPMRITSSGDIYWTPTGIYKVSCESDTTYYPVDSQYCSVVLSTWGYTSGEIKLSVDSSSPVDLGYYTPNGEWDLLSTGYSEGTDKSRGGQAFSSVEFYVSLRRRPTFHILNTIFPVSLMSVLISMVFKLPPDSGEKIGFSLTVLLAYAVYLTLISDSIPILDVHFRTDEEEIPIWLHRLTFKFLVRAACWKNHCCCKRSKKSSVSPVLVTENRTLPISSKEKIALAESSNMADTVPENDDDGDNLDWQTLALILDKFFFVLHLSLIIVFTVVLWLVFGIHFWTSVFYIVVLYLPEGLNSAKPDYSTDLETSLRTELFTTGNYQVLQRPSERDIKNQILSISGYLSATWSDSRLSWSNTSATTQDYTNINFLFSTEKYVWRPAIIIENSVEDISVISDTNIPMRIVSSGRVQWNPSGIYKVSCESDTTYYPMDSQFCTIIVSTWGYTSGEIYLSFDTDGAINLDYYTQNGEWELISTNYSQGTDRSRGGQTFSSVEFYTHLRRRPTFHILNTMFPVSLFSILISMVFKLPADSVFYIVVLYLPEGLNSAKPDYSTDLETSLRTELFTTGNYQVLQRPSERDIKNQILSISGYLSATWSDSRLSWSNTSATTQDYTNINFLFSTEKYVWRPAIIIENSVEDISVISDTNIPMRIVSSGRVQWNPSGIYKVSCESDTTYYPMDSQFCTIIVSTWGYTSGEIYLSFDTDGAINLDYYTQNGEWELISTNYSQGTDRSRGGQTFSSVEFYTHLRRRPTFHILNTMFPVSLFSILISMVFKLPADSAVTLALGTISVICTIVVLNVHFRKDEEEIPGWVRKFTLKFLVKVVCWKHHCCCTTFNKHKTIGDFGLYQKRLYMIVVLPSIFSAYMIMSSVFYLSDHSHRFGRKPTLCLSLVLMVVSSYAIVWAPNYVLFLVLRFIYGVGDSGFYITAFVIVKIIFLFLGMELVGPTKRIWTGFIINFIWCVGEFLLVAMSYWLRNWRLIQLAASIPMTIFIFYWKFIPESPRWLMSRGRRKEAYEIFNTAAKVNKISLKDCNFEKRFTLLEKNENEKSVEKKEQIRSAVLAVITSKRLLLNTAIMGLNGIFGKIWTLSKVFIHISGLELVHPSKRELAGVSMNYFWCLGEFILCGLAYWLRNWRDLQLATSIPMVLFIGYYFIIEESPRWLLAKGRDEEAHAILRKIAKYNKVTLSEETIKAVHDPIDPNENISLKAACFPIFKSTTVMLWIAVIFFNLFIINMGYYGISLNVGTLGGDVYLDFLVSSILELAGYVICYLLLNRIGRRPFHCTAMIVGGLACLCSIFTVTVSKNAPEWVAIALSMVGKLGVSGAFGDIYIIESEISPTPVRSLIMGIGGIFGQSGSMVAPYVAEINNLVETEFGNALPLIIYGALMFAAGLATLWLPETNRKKLPDTYVTYSNGKPIYSIDLETALRTELFQGYEVQQRPSKRVDVNVSLTVFTVNGLTWEDSRLQWLDKTKTTLDYGNVPFLFSSEQHVWRPAIVIENSVKDISVISDVNIPMRIANTGMITWNPSGIHHVNCDSDTTYYPLDYQFCTIVVSSWSYTVSEVKMAFPSDPMNMAYYAENGEWELVSTSYQVGMDRSRGGSSFASLEYQVKLRRRPLFHILNTLFPVSLMATLIAMVFRLPADSGEKIAVYLALTLGLGTIAVICTIIVLEVHFQPEEEEIPQWALTLVRDCMGRLVCWKMKSCCRRKSEIEPILEKQRQRESIKKAPPTSDAEIIQPEEEEEGVSFTWKELAAVLDRFFFLSYLAIIFVATFVLWSGNN</sequence>
<feature type="transmembrane region" description="Helical" evidence="5">
    <location>
        <begin position="1251"/>
        <end position="1268"/>
    </location>
</feature>
<keyword evidence="2 5" id="KW-0812">Transmembrane</keyword>
<dbReference type="Gene3D" id="1.20.58.390">
    <property type="entry name" value="Neurotransmitter-gated ion-channel transmembrane domain"/>
    <property type="match status" value="3"/>
</dbReference>
<dbReference type="Gene3D" id="1.20.1250.20">
    <property type="entry name" value="MFS general substrate transporter like domains"/>
    <property type="match status" value="2"/>
</dbReference>
<feature type="transmembrane region" description="Helical" evidence="5">
    <location>
        <begin position="1446"/>
        <end position="1469"/>
    </location>
</feature>
<reference evidence="8 9" key="1">
    <citation type="submission" date="2022-12" db="EMBL/GenBank/DDBJ databases">
        <title>Chromosome-level genome of Tegillarca granosa.</title>
        <authorList>
            <person name="Kim J."/>
        </authorList>
    </citation>
    <scope>NUCLEOTIDE SEQUENCE [LARGE SCALE GENOMIC DNA]</scope>
    <source>
        <strain evidence="8">Teg-2019</strain>
        <tissue evidence="8">Adductor muscle</tissue>
    </source>
</reference>
<feature type="transmembrane region" description="Helical" evidence="5">
    <location>
        <begin position="1116"/>
        <end position="1135"/>
    </location>
</feature>
<feature type="signal peptide" evidence="6">
    <location>
        <begin position="1"/>
        <end position="24"/>
    </location>
</feature>
<dbReference type="InterPro" id="IPR006202">
    <property type="entry name" value="Neur_chan_lig-bd"/>
</dbReference>
<dbReference type="InterPro" id="IPR036719">
    <property type="entry name" value="Neuro-gated_channel_TM_sf"/>
</dbReference>
<evidence type="ECO:0000313" key="9">
    <source>
        <dbReference type="Proteomes" id="UP001217089"/>
    </source>
</evidence>
<dbReference type="InterPro" id="IPR006201">
    <property type="entry name" value="Neur_channel"/>
</dbReference>
<feature type="transmembrane region" description="Helical" evidence="5">
    <location>
        <begin position="244"/>
        <end position="264"/>
    </location>
</feature>
<dbReference type="InterPro" id="IPR020846">
    <property type="entry name" value="MFS_dom"/>
</dbReference>
<dbReference type="PRINTS" id="PR00252">
    <property type="entry name" value="NRIONCHANNEL"/>
</dbReference>
<dbReference type="PANTHER" id="PTHR18945">
    <property type="entry name" value="NEUROTRANSMITTER GATED ION CHANNEL"/>
    <property type="match status" value="1"/>
</dbReference>
<dbReference type="PROSITE" id="PS50850">
    <property type="entry name" value="MFS"/>
    <property type="match status" value="1"/>
</dbReference>
<evidence type="ECO:0000256" key="5">
    <source>
        <dbReference type="SAM" id="Phobius"/>
    </source>
</evidence>
<keyword evidence="3 5" id="KW-1133">Transmembrane helix</keyword>
<dbReference type="InterPro" id="IPR036734">
    <property type="entry name" value="Neur_chan_lig-bd_sf"/>
</dbReference>
<feature type="transmembrane region" description="Helical" evidence="5">
    <location>
        <begin position="1088"/>
        <end position="1110"/>
    </location>
</feature>
<feature type="domain" description="Major facilitator superfamily (MFS) profile" evidence="7">
    <location>
        <begin position="917"/>
        <end position="1539"/>
    </location>
</feature>
<feature type="transmembrane region" description="Helical" evidence="5">
    <location>
        <begin position="1061"/>
        <end position="1081"/>
    </location>
</feature>
<feature type="transmembrane region" description="Helical" evidence="5">
    <location>
        <begin position="1896"/>
        <end position="1915"/>
    </location>
</feature>
<feature type="transmembrane region" description="Helical" evidence="5">
    <location>
        <begin position="1389"/>
        <end position="1410"/>
    </location>
</feature>
<dbReference type="CDD" id="cd18989">
    <property type="entry name" value="LGIC_ECD_cation"/>
    <property type="match status" value="4"/>
</dbReference>
<feature type="transmembrane region" description="Helical" evidence="5">
    <location>
        <begin position="989"/>
        <end position="1011"/>
    </location>
</feature>
<evidence type="ECO:0000313" key="8">
    <source>
        <dbReference type="EMBL" id="KAJ8308078.1"/>
    </source>
</evidence>
<comment type="subcellular location">
    <subcellularLocation>
        <location evidence="1">Membrane</location>
        <topology evidence="1">Multi-pass membrane protein</topology>
    </subcellularLocation>
</comment>
<dbReference type="InterPro" id="IPR006029">
    <property type="entry name" value="Neurotrans-gated_channel_TM"/>
</dbReference>
<keyword evidence="4 5" id="KW-0472">Membrane</keyword>
<feature type="transmembrane region" description="Helical" evidence="5">
    <location>
        <begin position="1356"/>
        <end position="1377"/>
    </location>
</feature>
<dbReference type="SUPFAM" id="SSF63712">
    <property type="entry name" value="Nicotinic receptor ligand binding domain-like"/>
    <property type="match status" value="4"/>
</dbReference>
<dbReference type="SUPFAM" id="SSF90112">
    <property type="entry name" value="Neurotransmitter-gated ion-channel transmembrane pore"/>
    <property type="match status" value="3"/>
</dbReference>
<proteinExistence type="predicted"/>
<feature type="transmembrane region" description="Helical" evidence="5">
    <location>
        <begin position="1757"/>
        <end position="1779"/>
    </location>
</feature>
<accession>A0ABQ9ES91</accession>
<feature type="transmembrane region" description="Helical" evidence="5">
    <location>
        <begin position="1513"/>
        <end position="1534"/>
    </location>
</feature>
<dbReference type="InterPro" id="IPR005828">
    <property type="entry name" value="MFS_sugar_transport-like"/>
</dbReference>
<dbReference type="Pfam" id="PF02932">
    <property type="entry name" value="Neur_chan_memb"/>
    <property type="match status" value="1"/>
</dbReference>
<dbReference type="Pfam" id="PF02931">
    <property type="entry name" value="Neur_chan_LBD"/>
    <property type="match status" value="4"/>
</dbReference>
<keyword evidence="6" id="KW-0732">Signal</keyword>
<feature type="chain" id="PRO_5046458495" description="Major facilitator superfamily (MFS) profile domain-containing protein" evidence="6">
    <location>
        <begin position="25"/>
        <end position="1917"/>
    </location>
</feature>
<evidence type="ECO:0000256" key="2">
    <source>
        <dbReference type="ARBA" id="ARBA00022692"/>
    </source>
</evidence>
<feature type="transmembrane region" description="Helical" evidence="5">
    <location>
        <begin position="397"/>
        <end position="430"/>
    </location>
</feature>
<feature type="transmembrane region" description="Helical" evidence="5">
    <location>
        <begin position="276"/>
        <end position="298"/>
    </location>
</feature>
<dbReference type="EMBL" id="JARBDR010000657">
    <property type="protein sequence ID" value="KAJ8308078.1"/>
    <property type="molecule type" value="Genomic_DNA"/>
</dbReference>
<comment type="caution">
    <text evidence="8">The sequence shown here is derived from an EMBL/GenBank/DDBJ whole genome shotgun (WGS) entry which is preliminary data.</text>
</comment>
<feature type="transmembrane region" description="Helical" evidence="5">
    <location>
        <begin position="1274"/>
        <end position="1292"/>
    </location>
</feature>
<organism evidence="8 9">
    <name type="scientific">Tegillarca granosa</name>
    <name type="common">Malaysian cockle</name>
    <name type="synonym">Anadara granosa</name>
    <dbReference type="NCBI Taxonomy" id="220873"/>
    <lineage>
        <taxon>Eukaryota</taxon>
        <taxon>Metazoa</taxon>
        <taxon>Spiralia</taxon>
        <taxon>Lophotrochozoa</taxon>
        <taxon>Mollusca</taxon>
        <taxon>Bivalvia</taxon>
        <taxon>Autobranchia</taxon>
        <taxon>Pteriomorphia</taxon>
        <taxon>Arcoida</taxon>
        <taxon>Arcoidea</taxon>
        <taxon>Arcidae</taxon>
        <taxon>Tegillarca</taxon>
    </lineage>
</organism>
<dbReference type="InterPro" id="IPR036259">
    <property type="entry name" value="MFS_trans_sf"/>
</dbReference>
<gene>
    <name evidence="8" type="ORF">KUTeg_012952</name>
</gene>
<feature type="transmembrane region" description="Helical" evidence="5">
    <location>
        <begin position="1785"/>
        <end position="1807"/>
    </location>
</feature>
<feature type="transmembrane region" description="Helical" evidence="5">
    <location>
        <begin position="1422"/>
        <end position="1440"/>
    </location>
</feature>
<feature type="transmembrane region" description="Helical" evidence="5">
    <location>
        <begin position="1481"/>
        <end position="1501"/>
    </location>
</feature>
<keyword evidence="9" id="KW-1185">Reference proteome</keyword>
<protein>
    <recommendedName>
        <fullName evidence="7">Major facilitator superfamily (MFS) profile domain-containing protein</fullName>
    </recommendedName>
</protein>
<evidence type="ECO:0000256" key="6">
    <source>
        <dbReference type="SAM" id="SignalP"/>
    </source>
</evidence>
<feature type="transmembrane region" description="Helical" evidence="5">
    <location>
        <begin position="918"/>
        <end position="939"/>
    </location>
</feature>
<dbReference type="CDD" id="cd19051">
    <property type="entry name" value="LGIC_TM_cation"/>
    <property type="match status" value="1"/>
</dbReference>
<feature type="transmembrane region" description="Helical" evidence="5">
    <location>
        <begin position="1023"/>
        <end position="1041"/>
    </location>
</feature>
<name>A0ABQ9ES91_TEGGR</name>
<dbReference type="SUPFAM" id="SSF103473">
    <property type="entry name" value="MFS general substrate transporter"/>
    <property type="match status" value="2"/>
</dbReference>
<evidence type="ECO:0000256" key="3">
    <source>
        <dbReference type="ARBA" id="ARBA00022989"/>
    </source>
</evidence>
<feature type="transmembrane region" description="Helical" evidence="5">
    <location>
        <begin position="891"/>
        <end position="911"/>
    </location>
</feature>
<evidence type="ECO:0000256" key="1">
    <source>
        <dbReference type="ARBA" id="ARBA00004141"/>
    </source>
</evidence>
<evidence type="ECO:0000256" key="4">
    <source>
        <dbReference type="ARBA" id="ARBA00023136"/>
    </source>
</evidence>
<evidence type="ECO:0000259" key="7">
    <source>
        <dbReference type="PROSITE" id="PS50850"/>
    </source>
</evidence>
<dbReference type="Gene3D" id="2.70.170.10">
    <property type="entry name" value="Neurotransmitter-gated ion-channel ligand-binding domain"/>
    <property type="match status" value="4"/>
</dbReference>
<dbReference type="Proteomes" id="UP001217089">
    <property type="component" value="Unassembled WGS sequence"/>
</dbReference>
<dbReference type="InterPro" id="IPR038050">
    <property type="entry name" value="Neuro_actylchol_rec"/>
</dbReference>